<protein>
    <submittedName>
        <fullName evidence="1">Uncharacterized protein</fullName>
    </submittedName>
</protein>
<reference evidence="1" key="1">
    <citation type="journal article" date="2023" name="Comput. Struct. Biotechnol. J.">
        <title>Discovery of a novel marine Bacteroidetes with a rich repertoire of carbohydrate-active enzymes.</title>
        <authorList>
            <person name="Chen B."/>
            <person name="Liu G."/>
            <person name="Chen Q."/>
            <person name="Wang H."/>
            <person name="Liu L."/>
            <person name="Tang K."/>
        </authorList>
    </citation>
    <scope>NUCLEOTIDE SEQUENCE</scope>
    <source>
        <strain evidence="1">TK19036</strain>
    </source>
</reference>
<gene>
    <name evidence="1" type="ORF">K4G66_29910</name>
</gene>
<dbReference type="EMBL" id="CP120682">
    <property type="protein sequence ID" value="WKN36580.1"/>
    <property type="molecule type" value="Genomic_DNA"/>
</dbReference>
<organism evidence="1">
    <name type="scientific">Roseihalotalea indica</name>
    <dbReference type="NCBI Taxonomy" id="2867963"/>
    <lineage>
        <taxon>Bacteria</taxon>
        <taxon>Pseudomonadati</taxon>
        <taxon>Bacteroidota</taxon>
        <taxon>Cytophagia</taxon>
        <taxon>Cytophagales</taxon>
        <taxon>Catalimonadaceae</taxon>
        <taxon>Roseihalotalea</taxon>
    </lineage>
</organism>
<reference evidence="1" key="2">
    <citation type="journal article" date="2024" name="Antonie Van Leeuwenhoek">
        <title>Roseihalotalea indica gen. nov., sp. nov., a halophilic Bacteroidetes from mesopelagic Southwest Indian Ocean with higher carbohydrate metabolic potential.</title>
        <authorList>
            <person name="Chen B."/>
            <person name="Zhang M."/>
            <person name="Lin D."/>
            <person name="Ye J."/>
            <person name="Tang K."/>
        </authorList>
    </citation>
    <scope>NUCLEOTIDE SEQUENCE</scope>
    <source>
        <strain evidence="1">TK19036</strain>
    </source>
</reference>
<dbReference type="AlphaFoldDB" id="A0AA49JGI2"/>
<sequence length="81" mass="9253">MNDAEKQEIYRKLWEKHQHDAVTDDEGTYVNLKNFNIADHGLSMEDTRVPGNQTLSTTTHHEGGYSLRSNGGGFRLFKGMR</sequence>
<proteinExistence type="predicted"/>
<name>A0AA49JGI2_9BACT</name>
<accession>A0AA49JGI2</accession>
<evidence type="ECO:0000313" key="1">
    <source>
        <dbReference type="EMBL" id="WKN36580.1"/>
    </source>
</evidence>